<proteinExistence type="predicted"/>
<dbReference type="Proteomes" id="UP000190675">
    <property type="component" value="Chromosome I"/>
</dbReference>
<gene>
    <name evidence="1" type="ORF">SAMN05444169_1037</name>
</gene>
<reference evidence="1 2" key="1">
    <citation type="submission" date="2016-11" db="EMBL/GenBank/DDBJ databases">
        <authorList>
            <person name="Jaros S."/>
            <person name="Januszkiewicz K."/>
            <person name="Wedrychowicz H."/>
        </authorList>
    </citation>
    <scope>NUCLEOTIDE SEQUENCE [LARGE SCALE GENOMIC DNA]</scope>
    <source>
        <strain evidence="1 2">GAS242</strain>
    </source>
</reference>
<name>A0A1M5HTG4_9BRAD</name>
<dbReference type="AlphaFoldDB" id="A0A1M5HTG4"/>
<dbReference type="EMBL" id="LT670818">
    <property type="protein sequence ID" value="SHG19236.1"/>
    <property type="molecule type" value="Genomic_DNA"/>
</dbReference>
<accession>A0A1M5HTG4</accession>
<sequence length="88" mass="9801">MTATDLKNLLERAKTWPEEAQDELVALANQIESELQGQDYLATREELQVIDAAMASIDGGKSQPMPKLKQPLQNFGEYETRLFPAGAH</sequence>
<organism evidence="1 2">
    <name type="scientific">Bradyrhizobium erythrophlei</name>
    <dbReference type="NCBI Taxonomy" id="1437360"/>
    <lineage>
        <taxon>Bacteria</taxon>
        <taxon>Pseudomonadati</taxon>
        <taxon>Pseudomonadota</taxon>
        <taxon>Alphaproteobacteria</taxon>
        <taxon>Hyphomicrobiales</taxon>
        <taxon>Nitrobacteraceae</taxon>
        <taxon>Bradyrhizobium</taxon>
    </lineage>
</organism>
<evidence type="ECO:0000313" key="2">
    <source>
        <dbReference type="Proteomes" id="UP000190675"/>
    </source>
</evidence>
<protein>
    <submittedName>
        <fullName evidence="1">Uncharacterized protein</fullName>
    </submittedName>
</protein>
<evidence type="ECO:0000313" key="1">
    <source>
        <dbReference type="EMBL" id="SHG19236.1"/>
    </source>
</evidence>
<dbReference type="RefSeq" id="WP_244567835.1">
    <property type="nucleotide sequence ID" value="NZ_LT670818.1"/>
</dbReference>